<dbReference type="PROSITE" id="PS50850">
    <property type="entry name" value="MFS"/>
    <property type="match status" value="1"/>
</dbReference>
<evidence type="ECO:0000313" key="8">
    <source>
        <dbReference type="EMBL" id="AGB28633.1"/>
    </source>
</evidence>
<feature type="transmembrane region" description="Helical" evidence="6">
    <location>
        <begin position="270"/>
        <end position="287"/>
    </location>
</feature>
<dbReference type="GO" id="GO:0022857">
    <property type="term" value="F:transmembrane transporter activity"/>
    <property type="evidence" value="ECO:0007669"/>
    <property type="project" value="InterPro"/>
</dbReference>
<dbReference type="InterPro" id="IPR020846">
    <property type="entry name" value="MFS_dom"/>
</dbReference>
<sequence>MMRILPVMFGFFIMGFVDIIGMANNYIKHDFADLTDSIANLISLSCFIWFFLCAIPTGMLMNRIGRKKTVALSFCVTALAMLVPLADYSFGMMLVTFSLVGIGNTILQVALNPLVTNVVTPKQLTGTLTLGQFIKAVSSFLGPIIVAWAVGTAYGWKMIFLFYAATSLLAFVWLWATPIPESEPSAQPNVSFLMTLSLLKDPYILAFFLGIVVLVGVDVSINLTFPKLMMERCGLPLSEAGMGNSVYFFARTVGAFVGGLFLLRMSEVKFYVFSIWLALVGLLMLAVCQPIGLVYLSIVVFGLGYANLFSIIFSLSMKRLPSRANEVSALLIVGLVGGGILPPILGLCTDSFGSQLVAVIFLICMWGYMFWLTRRVKSVSPL</sequence>
<comment type="subcellular location">
    <subcellularLocation>
        <location evidence="1">Cell inner membrane</location>
        <topology evidence="1">Multi-pass membrane protein</topology>
    </subcellularLocation>
</comment>
<keyword evidence="9" id="KW-1185">Reference proteome</keyword>
<evidence type="ECO:0000256" key="4">
    <source>
        <dbReference type="ARBA" id="ARBA00022989"/>
    </source>
</evidence>
<dbReference type="Gene3D" id="1.20.1250.20">
    <property type="entry name" value="MFS general substrate transporter like domains"/>
    <property type="match status" value="2"/>
</dbReference>
<dbReference type="InterPro" id="IPR050375">
    <property type="entry name" value="MFS_TsgA-like"/>
</dbReference>
<feature type="transmembrane region" description="Helical" evidence="6">
    <location>
        <begin position="352"/>
        <end position="372"/>
    </location>
</feature>
<dbReference type="HOGENOM" id="CLU_057506_0_0_10"/>
<dbReference type="PANTHER" id="PTHR43702">
    <property type="entry name" value="L-FUCOSE-PROTON SYMPORTER"/>
    <property type="match status" value="1"/>
</dbReference>
<dbReference type="SUPFAM" id="SSF103473">
    <property type="entry name" value="MFS general substrate transporter"/>
    <property type="match status" value="1"/>
</dbReference>
<dbReference type="Proteomes" id="UP000010862">
    <property type="component" value="Chromosome 1"/>
</dbReference>
<protein>
    <submittedName>
        <fullName evidence="8">Fucose permease</fullName>
    </submittedName>
</protein>
<evidence type="ECO:0000256" key="1">
    <source>
        <dbReference type="ARBA" id="ARBA00004429"/>
    </source>
</evidence>
<gene>
    <name evidence="8" type="ordered locus">Prede_1311</name>
</gene>
<keyword evidence="3 6" id="KW-0812">Transmembrane</keyword>
<proteinExistence type="predicted"/>
<feature type="transmembrane region" description="Helical" evidence="6">
    <location>
        <begin position="127"/>
        <end position="150"/>
    </location>
</feature>
<dbReference type="InterPro" id="IPR036259">
    <property type="entry name" value="MFS_trans_sf"/>
</dbReference>
<dbReference type="InterPro" id="IPR011701">
    <property type="entry name" value="MFS"/>
</dbReference>
<keyword evidence="5 6" id="KW-0472">Membrane</keyword>
<feature type="transmembrane region" description="Helical" evidence="6">
    <location>
        <begin position="245"/>
        <end position="263"/>
    </location>
</feature>
<accession>L0JCQ6</accession>
<dbReference type="PANTHER" id="PTHR43702:SF3">
    <property type="entry name" value="PROTEIN TSGA"/>
    <property type="match status" value="1"/>
</dbReference>
<evidence type="ECO:0000313" key="9">
    <source>
        <dbReference type="Proteomes" id="UP000010862"/>
    </source>
</evidence>
<dbReference type="AlphaFoldDB" id="L0JCQ6"/>
<organism evidence="8 9">
    <name type="scientific">Prevotella dentalis (strain ATCC 49559 / DSM 3688 / JCM 13448 / NCTC 12043 / ES 2772)</name>
    <name type="common">Mitsuokella dentalis</name>
    <dbReference type="NCBI Taxonomy" id="908937"/>
    <lineage>
        <taxon>Bacteria</taxon>
        <taxon>Pseudomonadati</taxon>
        <taxon>Bacteroidota</taxon>
        <taxon>Bacteroidia</taxon>
        <taxon>Bacteroidales</taxon>
        <taxon>Prevotellaceae</taxon>
        <taxon>Prevotella</taxon>
    </lineage>
</organism>
<feature type="transmembrane region" description="Helical" evidence="6">
    <location>
        <begin position="327"/>
        <end position="346"/>
    </location>
</feature>
<evidence type="ECO:0000256" key="6">
    <source>
        <dbReference type="SAM" id="Phobius"/>
    </source>
</evidence>
<evidence type="ECO:0000259" key="7">
    <source>
        <dbReference type="PROSITE" id="PS50850"/>
    </source>
</evidence>
<dbReference type="EMBL" id="CP003368">
    <property type="protein sequence ID" value="AGB28633.1"/>
    <property type="molecule type" value="Genomic_DNA"/>
</dbReference>
<dbReference type="GO" id="GO:0005886">
    <property type="term" value="C:plasma membrane"/>
    <property type="evidence" value="ECO:0007669"/>
    <property type="project" value="UniProtKB-SubCell"/>
</dbReference>
<reference evidence="9" key="1">
    <citation type="submission" date="2012-02" db="EMBL/GenBank/DDBJ databases">
        <title>Complete sequence of chromosome 1 of Prevotella dentalis DSM 3688.</title>
        <authorList>
            <person name="Lucas S."/>
            <person name="Copeland A."/>
            <person name="Lapidus A."/>
            <person name="Glavina del Rio T."/>
            <person name="Dalin E."/>
            <person name="Tice H."/>
            <person name="Bruce D."/>
            <person name="Goodwin L."/>
            <person name="Pitluck S."/>
            <person name="Peters L."/>
            <person name="Mikhailova N."/>
            <person name="Chertkov O."/>
            <person name="Kyrpides N."/>
            <person name="Mavromatis K."/>
            <person name="Ivanova N."/>
            <person name="Brettin T."/>
            <person name="Detter J.C."/>
            <person name="Han C."/>
            <person name="Larimer F."/>
            <person name="Land M."/>
            <person name="Hauser L."/>
            <person name="Markowitz V."/>
            <person name="Cheng J.-F."/>
            <person name="Hugenholtz P."/>
            <person name="Woyke T."/>
            <person name="Wu D."/>
            <person name="Gronow S."/>
            <person name="Wellnitz S."/>
            <person name="Brambilla E."/>
            <person name="Klenk H.-P."/>
            <person name="Eisen J.A."/>
        </authorList>
    </citation>
    <scope>NUCLEOTIDE SEQUENCE [LARGE SCALE GENOMIC DNA]</scope>
    <source>
        <strain evidence="9">ATCC 49559 / DSM 3688 / JCM 13448 / NCTC 12043 / ES 2772</strain>
    </source>
</reference>
<keyword evidence="2" id="KW-1003">Cell membrane</keyword>
<dbReference type="Pfam" id="PF07690">
    <property type="entry name" value="MFS_1"/>
    <property type="match status" value="1"/>
</dbReference>
<keyword evidence="4 6" id="KW-1133">Transmembrane helix</keyword>
<feature type="transmembrane region" description="Helical" evidence="6">
    <location>
        <begin position="69"/>
        <end position="86"/>
    </location>
</feature>
<dbReference type="KEGG" id="pdt:Prede_1311"/>
<feature type="transmembrane region" description="Helical" evidence="6">
    <location>
        <begin position="7"/>
        <end position="26"/>
    </location>
</feature>
<feature type="transmembrane region" description="Helical" evidence="6">
    <location>
        <begin position="293"/>
        <end position="315"/>
    </location>
</feature>
<feature type="transmembrane region" description="Helical" evidence="6">
    <location>
        <begin position="92"/>
        <end position="115"/>
    </location>
</feature>
<evidence type="ECO:0000256" key="3">
    <source>
        <dbReference type="ARBA" id="ARBA00022692"/>
    </source>
</evidence>
<feature type="transmembrane region" description="Helical" evidence="6">
    <location>
        <begin position="38"/>
        <end position="57"/>
    </location>
</feature>
<name>L0JCQ6_PREDD</name>
<dbReference type="PATRIC" id="fig|908937.9.peg.1370"/>
<evidence type="ECO:0000256" key="5">
    <source>
        <dbReference type="ARBA" id="ARBA00023136"/>
    </source>
</evidence>
<feature type="domain" description="Major facilitator superfamily (MFS) profile" evidence="7">
    <location>
        <begin position="1"/>
        <end position="382"/>
    </location>
</feature>
<feature type="transmembrane region" description="Helical" evidence="6">
    <location>
        <begin position="156"/>
        <end position="176"/>
    </location>
</feature>
<evidence type="ECO:0000256" key="2">
    <source>
        <dbReference type="ARBA" id="ARBA00022475"/>
    </source>
</evidence>
<feature type="transmembrane region" description="Helical" evidence="6">
    <location>
        <begin position="203"/>
        <end position="225"/>
    </location>
</feature>